<dbReference type="SUPFAM" id="SSF53756">
    <property type="entry name" value="UDP-Glycosyltransferase/glycogen phosphorylase"/>
    <property type="match status" value="1"/>
</dbReference>
<dbReference type="EMBL" id="CP055153">
    <property type="protein sequence ID" value="QMU30600.1"/>
    <property type="molecule type" value="Genomic_DNA"/>
</dbReference>
<evidence type="ECO:0000313" key="3">
    <source>
        <dbReference type="EMBL" id="QMU30600.1"/>
    </source>
</evidence>
<dbReference type="CDD" id="cd03808">
    <property type="entry name" value="GT4_CapM-like"/>
    <property type="match status" value="1"/>
</dbReference>
<name>A0A7L7LCN0_9BACT</name>
<feature type="domain" description="Glycosyltransferase subfamily 4-like N-terminal" evidence="2">
    <location>
        <begin position="2"/>
        <end position="116"/>
    </location>
</feature>
<sequence length="371" mass="41227">MRIAIVINTSWNIYNFRMSLVKALLAEGHEVIAIAPPDAYSPYLVAAGCQYVPIQMENKGTNPLQDMLLIKQFYSVYTKVQPQVILQYTIKPNIYGTLAAKLAGIPTINNVSGLGTVFIVRNLVSKVALGLYRLAFWFPLKVFFQNHDDQALFIHYKLVKPRLTDVLPGSGIDIKKFVPAPVFTRNLDFTFLMIARVLYEKGVVEFVEASRKLKQKYPQVRCQLLGGLDEAGNIGIKKNTFMAWVNEGAIEYLGTTDDVASVILESDCVVLPSYREGTPKTLLEAAALGKPIITTYVPGCKETVVNGENGYLCEVRNATDLATKMEQMYLLADSQLQQMGAASRRLAVTKFDEQLVIDKYLAVINSIPAKA</sequence>
<evidence type="ECO:0000259" key="1">
    <source>
        <dbReference type="Pfam" id="PF00534"/>
    </source>
</evidence>
<dbReference type="PANTHER" id="PTHR12526">
    <property type="entry name" value="GLYCOSYLTRANSFERASE"/>
    <property type="match status" value="1"/>
</dbReference>
<reference evidence="3 4" key="2">
    <citation type="submission" date="2020-08" db="EMBL/GenBank/DDBJ databases">
        <title>Adhaeribacter dokdonensis sp. nov., isolated from the rhizosphere of Elymus tsukushiensis, a plant native to the Dokdo Islands, Republic of Korea.</title>
        <authorList>
            <person name="Ghim S.Y."/>
        </authorList>
    </citation>
    <scope>NUCLEOTIDE SEQUENCE [LARGE SCALE GENOMIC DNA]</scope>
    <source>
        <strain evidence="3 4">KUDC8001</strain>
    </source>
</reference>
<feature type="domain" description="Glycosyl transferase family 1" evidence="1">
    <location>
        <begin position="188"/>
        <end position="342"/>
    </location>
</feature>
<dbReference type="GO" id="GO:0016757">
    <property type="term" value="F:glycosyltransferase activity"/>
    <property type="evidence" value="ECO:0007669"/>
    <property type="project" value="InterPro"/>
</dbReference>
<accession>A0A7L7LCN0</accession>
<gene>
    <name evidence="3" type="ORF">HUW48_22380</name>
</gene>
<organism evidence="3 4">
    <name type="scientific">Adhaeribacter radiodurans</name>
    <dbReference type="NCBI Taxonomy" id="2745197"/>
    <lineage>
        <taxon>Bacteria</taxon>
        <taxon>Pseudomonadati</taxon>
        <taxon>Bacteroidota</taxon>
        <taxon>Cytophagia</taxon>
        <taxon>Cytophagales</taxon>
        <taxon>Hymenobacteraceae</taxon>
        <taxon>Adhaeribacter</taxon>
    </lineage>
</organism>
<dbReference type="Pfam" id="PF13477">
    <property type="entry name" value="Glyco_trans_4_2"/>
    <property type="match status" value="1"/>
</dbReference>
<dbReference type="PANTHER" id="PTHR12526:SF638">
    <property type="entry name" value="SPORE COAT PROTEIN SA"/>
    <property type="match status" value="1"/>
</dbReference>
<evidence type="ECO:0000313" key="4">
    <source>
        <dbReference type="Proteomes" id="UP000514509"/>
    </source>
</evidence>
<reference evidence="3 4" key="1">
    <citation type="submission" date="2020-06" db="EMBL/GenBank/DDBJ databases">
        <authorList>
            <person name="Hwang Y.J."/>
        </authorList>
    </citation>
    <scope>NUCLEOTIDE SEQUENCE [LARGE SCALE GENOMIC DNA]</scope>
    <source>
        <strain evidence="3 4">KUDC8001</strain>
    </source>
</reference>
<dbReference type="AlphaFoldDB" id="A0A7L7LCN0"/>
<dbReference type="KEGG" id="add:HUW48_22380"/>
<dbReference type="InterPro" id="IPR001296">
    <property type="entry name" value="Glyco_trans_1"/>
</dbReference>
<keyword evidence="4" id="KW-1185">Reference proteome</keyword>
<proteinExistence type="predicted"/>
<dbReference type="RefSeq" id="WP_182413046.1">
    <property type="nucleotide sequence ID" value="NZ_CP055153.1"/>
</dbReference>
<evidence type="ECO:0000259" key="2">
    <source>
        <dbReference type="Pfam" id="PF13477"/>
    </source>
</evidence>
<dbReference type="Proteomes" id="UP000514509">
    <property type="component" value="Chromosome"/>
</dbReference>
<keyword evidence="3" id="KW-0808">Transferase</keyword>
<dbReference type="Gene3D" id="3.40.50.2000">
    <property type="entry name" value="Glycogen Phosphorylase B"/>
    <property type="match status" value="2"/>
</dbReference>
<protein>
    <submittedName>
        <fullName evidence="3">Glycosyltransferase family 4 protein</fullName>
    </submittedName>
</protein>
<dbReference type="InterPro" id="IPR028098">
    <property type="entry name" value="Glyco_trans_4-like_N"/>
</dbReference>
<dbReference type="Pfam" id="PF00534">
    <property type="entry name" value="Glycos_transf_1"/>
    <property type="match status" value="1"/>
</dbReference>